<evidence type="ECO:0000313" key="10">
    <source>
        <dbReference type="EMBL" id="VDM52698.1"/>
    </source>
</evidence>
<sequence>MDGPPSLESHKSFEKPPKIVKVITYAASEHITLLESLPSNRISKGPIFAQDSAAELLVQMVENGPREFNFDRNQLIEILNLGAQIFINEGSLIEVSESGYDYSRAVPVPCIIYGDTHGQYSDLLRWFNLNGWPNTTRSVFLGDFVDRGSHGVELFTLLTCLKICFPKNLFITRGNHEEENLNQLYSFVSEVHFKFDASKHAGKTESMYEHFKRVFVNLPLACLIGGDILGMHGGISPQLRTLQDIRDIRRPIEEFMKGTLACDLVWSDPDTDNKVVDFEPNFERESTVGIGQLFSQSAVKDACARLGVKMIVRGHQAPLHGYARWANGLLITLFSAPAYKGTTEETVNMGACIEACVSGELIVKQVSMHLKAKESIRRKREDDVYNRQMAHAKLMEVTRGNDVENPERT</sequence>
<evidence type="ECO:0000256" key="3">
    <source>
        <dbReference type="ARBA" id="ARBA00022723"/>
    </source>
</evidence>
<dbReference type="InterPro" id="IPR050341">
    <property type="entry name" value="PP1_catalytic_subunit"/>
</dbReference>
<dbReference type="Pfam" id="PF00149">
    <property type="entry name" value="Metallophos"/>
    <property type="match status" value="1"/>
</dbReference>
<dbReference type="GO" id="GO:0004722">
    <property type="term" value="F:protein serine/threonine phosphatase activity"/>
    <property type="evidence" value="ECO:0007669"/>
    <property type="project" value="UniProtKB-EC"/>
</dbReference>
<keyword evidence="6" id="KW-0464">Manganese</keyword>
<evidence type="ECO:0000256" key="7">
    <source>
        <dbReference type="ARBA" id="ARBA00047761"/>
    </source>
</evidence>
<keyword evidence="11" id="KW-1185">Reference proteome</keyword>
<dbReference type="Proteomes" id="UP000267027">
    <property type="component" value="Unassembled WGS sequence"/>
</dbReference>
<dbReference type="GO" id="GO:0005737">
    <property type="term" value="C:cytoplasm"/>
    <property type="evidence" value="ECO:0007669"/>
    <property type="project" value="TreeGrafter"/>
</dbReference>
<dbReference type="EC" id="3.1.3.16" evidence="2"/>
<evidence type="ECO:0000313" key="11">
    <source>
        <dbReference type="Proteomes" id="UP000267027"/>
    </source>
</evidence>
<dbReference type="InterPro" id="IPR004843">
    <property type="entry name" value="Calcineurin-like_PHP"/>
</dbReference>
<comment type="catalytic activity">
    <reaction evidence="7">
        <text>O-phospho-L-seryl-[protein] + H2O = L-seryl-[protein] + phosphate</text>
        <dbReference type="Rhea" id="RHEA:20629"/>
        <dbReference type="Rhea" id="RHEA-COMP:9863"/>
        <dbReference type="Rhea" id="RHEA-COMP:11604"/>
        <dbReference type="ChEBI" id="CHEBI:15377"/>
        <dbReference type="ChEBI" id="CHEBI:29999"/>
        <dbReference type="ChEBI" id="CHEBI:43474"/>
        <dbReference type="ChEBI" id="CHEBI:83421"/>
        <dbReference type="EC" id="3.1.3.16"/>
    </reaction>
</comment>
<dbReference type="EMBL" id="UYYA01000147">
    <property type="protein sequence ID" value="VDM52698.1"/>
    <property type="molecule type" value="Genomic_DNA"/>
</dbReference>
<dbReference type="OrthoDB" id="5857583at2759"/>
<evidence type="ECO:0000256" key="4">
    <source>
        <dbReference type="ARBA" id="ARBA00022801"/>
    </source>
</evidence>
<evidence type="ECO:0000259" key="9">
    <source>
        <dbReference type="SMART" id="SM00156"/>
    </source>
</evidence>
<evidence type="ECO:0000256" key="8">
    <source>
        <dbReference type="ARBA" id="ARBA00048336"/>
    </source>
</evidence>
<keyword evidence="5" id="KW-0904">Protein phosphatase</keyword>
<proteinExistence type="predicted"/>
<dbReference type="InterPro" id="IPR029052">
    <property type="entry name" value="Metallo-depent_PP-like"/>
</dbReference>
<dbReference type="PANTHER" id="PTHR11668:SF300">
    <property type="entry name" value="SERINE_THREONINE-PROTEIN PHOSPHATASE"/>
    <property type="match status" value="1"/>
</dbReference>
<dbReference type="STRING" id="334426.A0A158PDU3"/>
<dbReference type="CDD" id="cd00144">
    <property type="entry name" value="MPP_PPP_family"/>
    <property type="match status" value="1"/>
</dbReference>
<keyword evidence="3" id="KW-0479">Metal-binding</keyword>
<dbReference type="GO" id="GO:0005634">
    <property type="term" value="C:nucleus"/>
    <property type="evidence" value="ECO:0007669"/>
    <property type="project" value="TreeGrafter"/>
</dbReference>
<reference evidence="12" key="1">
    <citation type="submission" date="2016-04" db="UniProtKB">
        <authorList>
            <consortium name="WormBaseParasite"/>
        </authorList>
    </citation>
    <scope>IDENTIFICATION</scope>
</reference>
<evidence type="ECO:0000256" key="5">
    <source>
        <dbReference type="ARBA" id="ARBA00022912"/>
    </source>
</evidence>
<dbReference type="Gene3D" id="3.60.21.10">
    <property type="match status" value="1"/>
</dbReference>
<dbReference type="PRINTS" id="PR00114">
    <property type="entry name" value="STPHPHTASE"/>
</dbReference>
<dbReference type="PANTHER" id="PTHR11668">
    <property type="entry name" value="SERINE/THREONINE PROTEIN PHOSPHATASE"/>
    <property type="match status" value="1"/>
</dbReference>
<dbReference type="AlphaFoldDB" id="A0A158PDU3"/>
<dbReference type="InterPro" id="IPR006186">
    <property type="entry name" value="Ser/Thr-sp_prot-phosphatase"/>
</dbReference>
<evidence type="ECO:0000313" key="12">
    <source>
        <dbReference type="WBParaSite" id="ACOC_0000111201-mRNA-1"/>
    </source>
</evidence>
<evidence type="ECO:0000256" key="2">
    <source>
        <dbReference type="ARBA" id="ARBA00013081"/>
    </source>
</evidence>
<accession>A0A158PDU3</accession>
<dbReference type="SUPFAM" id="SSF56300">
    <property type="entry name" value="Metallo-dependent phosphatases"/>
    <property type="match status" value="1"/>
</dbReference>
<comment type="cofactor">
    <cofactor evidence="1">
        <name>Mn(2+)</name>
        <dbReference type="ChEBI" id="CHEBI:29035"/>
    </cofactor>
</comment>
<dbReference type="OMA" id="DITNADC"/>
<dbReference type="GO" id="GO:0046872">
    <property type="term" value="F:metal ion binding"/>
    <property type="evidence" value="ECO:0007669"/>
    <property type="project" value="UniProtKB-KW"/>
</dbReference>
<organism evidence="12">
    <name type="scientific">Angiostrongylus costaricensis</name>
    <name type="common">Nematode worm</name>
    <dbReference type="NCBI Taxonomy" id="334426"/>
    <lineage>
        <taxon>Eukaryota</taxon>
        <taxon>Metazoa</taxon>
        <taxon>Ecdysozoa</taxon>
        <taxon>Nematoda</taxon>
        <taxon>Chromadorea</taxon>
        <taxon>Rhabditida</taxon>
        <taxon>Rhabditina</taxon>
        <taxon>Rhabditomorpha</taxon>
        <taxon>Strongyloidea</taxon>
        <taxon>Metastrongylidae</taxon>
        <taxon>Angiostrongylus</taxon>
    </lineage>
</organism>
<reference evidence="10 11" key="2">
    <citation type="submission" date="2018-11" db="EMBL/GenBank/DDBJ databases">
        <authorList>
            <consortium name="Pathogen Informatics"/>
        </authorList>
    </citation>
    <scope>NUCLEOTIDE SEQUENCE [LARGE SCALE GENOMIC DNA]</scope>
    <source>
        <strain evidence="10 11">Costa Rica</strain>
    </source>
</reference>
<keyword evidence="4" id="KW-0378">Hydrolase</keyword>
<evidence type="ECO:0000256" key="6">
    <source>
        <dbReference type="ARBA" id="ARBA00023211"/>
    </source>
</evidence>
<name>A0A158PDU3_ANGCS</name>
<gene>
    <name evidence="10" type="ORF">ACOC_LOCUS1113</name>
</gene>
<protein>
    <recommendedName>
        <fullName evidence="2">protein-serine/threonine phosphatase</fullName>
        <ecNumber evidence="2">3.1.3.16</ecNumber>
    </recommendedName>
</protein>
<feature type="domain" description="Serine/threonine specific protein phosphatases" evidence="9">
    <location>
        <begin position="70"/>
        <end position="383"/>
    </location>
</feature>
<evidence type="ECO:0000256" key="1">
    <source>
        <dbReference type="ARBA" id="ARBA00001936"/>
    </source>
</evidence>
<dbReference type="WBParaSite" id="ACOC_0000111201-mRNA-1">
    <property type="protein sequence ID" value="ACOC_0000111201-mRNA-1"/>
    <property type="gene ID" value="ACOC_0000111201"/>
</dbReference>
<comment type="catalytic activity">
    <reaction evidence="8">
        <text>O-phospho-L-threonyl-[protein] + H2O = L-threonyl-[protein] + phosphate</text>
        <dbReference type="Rhea" id="RHEA:47004"/>
        <dbReference type="Rhea" id="RHEA-COMP:11060"/>
        <dbReference type="Rhea" id="RHEA-COMP:11605"/>
        <dbReference type="ChEBI" id="CHEBI:15377"/>
        <dbReference type="ChEBI" id="CHEBI:30013"/>
        <dbReference type="ChEBI" id="CHEBI:43474"/>
        <dbReference type="ChEBI" id="CHEBI:61977"/>
        <dbReference type="EC" id="3.1.3.16"/>
    </reaction>
</comment>
<dbReference type="SMART" id="SM00156">
    <property type="entry name" value="PP2Ac"/>
    <property type="match status" value="1"/>
</dbReference>